<proteinExistence type="predicted"/>
<comment type="caution">
    <text evidence="2">The sequence shown here is derived from an EMBL/GenBank/DDBJ whole genome shotgun (WGS) entry which is preliminary data.</text>
</comment>
<evidence type="ECO:0000313" key="2">
    <source>
        <dbReference type="EMBL" id="CAG7829078.1"/>
    </source>
</evidence>
<name>A0A8J2PGP0_9HEXA</name>
<evidence type="ECO:0000313" key="3">
    <source>
        <dbReference type="Proteomes" id="UP000708208"/>
    </source>
</evidence>
<keyword evidence="3" id="KW-1185">Reference proteome</keyword>
<dbReference type="AlphaFoldDB" id="A0A8J2PGP0"/>
<sequence length="86" mass="9341">MKVKILFALLMVGTLCCITTLATAEEGSAEEASVEKDIPTVNITKWGGCGWKGRPCFLIQITKGQVVETLKTDKILLKSDDLVIKS</sequence>
<keyword evidence="1" id="KW-0732">Signal</keyword>
<accession>A0A8J2PGP0</accession>
<organism evidence="2 3">
    <name type="scientific">Allacma fusca</name>
    <dbReference type="NCBI Taxonomy" id="39272"/>
    <lineage>
        <taxon>Eukaryota</taxon>
        <taxon>Metazoa</taxon>
        <taxon>Ecdysozoa</taxon>
        <taxon>Arthropoda</taxon>
        <taxon>Hexapoda</taxon>
        <taxon>Collembola</taxon>
        <taxon>Symphypleona</taxon>
        <taxon>Sminthuridae</taxon>
        <taxon>Allacma</taxon>
    </lineage>
</organism>
<evidence type="ECO:0000256" key="1">
    <source>
        <dbReference type="SAM" id="SignalP"/>
    </source>
</evidence>
<gene>
    <name evidence="2" type="ORF">AFUS01_LOCUS38962</name>
</gene>
<feature type="signal peptide" evidence="1">
    <location>
        <begin position="1"/>
        <end position="24"/>
    </location>
</feature>
<feature type="chain" id="PRO_5035321638" evidence="1">
    <location>
        <begin position="25"/>
        <end position="86"/>
    </location>
</feature>
<dbReference type="EMBL" id="CAJVCH010550048">
    <property type="protein sequence ID" value="CAG7829078.1"/>
    <property type="molecule type" value="Genomic_DNA"/>
</dbReference>
<protein>
    <submittedName>
        <fullName evidence="2">Uncharacterized protein</fullName>
    </submittedName>
</protein>
<dbReference type="Proteomes" id="UP000708208">
    <property type="component" value="Unassembled WGS sequence"/>
</dbReference>
<reference evidence="2" key="1">
    <citation type="submission" date="2021-06" db="EMBL/GenBank/DDBJ databases">
        <authorList>
            <person name="Hodson N. C."/>
            <person name="Mongue J. A."/>
            <person name="Jaron S. K."/>
        </authorList>
    </citation>
    <scope>NUCLEOTIDE SEQUENCE</scope>
</reference>